<keyword evidence="6" id="KW-0378">Hydrolase</keyword>
<dbReference type="EMBL" id="QRCM01000001">
    <property type="protein sequence ID" value="TXG90072.1"/>
    <property type="molecule type" value="Genomic_DNA"/>
</dbReference>
<reference evidence="6 7" key="1">
    <citation type="submission" date="2018-07" db="EMBL/GenBank/DDBJ databases">
        <title>Genome sequence of Rhodococcus rhodnii ATCC 35071 from Rhodnius prolixus.</title>
        <authorList>
            <person name="Patel V."/>
            <person name="Vogel K.J."/>
        </authorList>
    </citation>
    <scope>NUCLEOTIDE SEQUENCE [LARGE SCALE GENOMIC DNA]</scope>
    <source>
        <strain evidence="6 7">ATCC 35071</strain>
    </source>
</reference>
<evidence type="ECO:0000313" key="6">
    <source>
        <dbReference type="EMBL" id="TXG90072.1"/>
    </source>
</evidence>
<gene>
    <name evidence="6" type="ORF">DW322_07390</name>
</gene>
<name>A0A6P2CCL4_9NOCA</name>
<dbReference type="SUPFAM" id="SSF56784">
    <property type="entry name" value="HAD-like"/>
    <property type="match status" value="1"/>
</dbReference>
<dbReference type="Pfam" id="PF00702">
    <property type="entry name" value="Hydrolase"/>
    <property type="match status" value="1"/>
</dbReference>
<sequence length="249" mass="26541">MLGLPDSITAYLFDLDGVLTPTAVVHRKAWKRTFDDFLTDRADAGAHTAEENLEPFTDADYFAYVDGRPRADGVRTFLRSRGIELPEGRPDDPPGFGTVAALGNRKNERLLAVIESEGVTPYSGSLHYLRLAYEAGARIGVVTSSANGRSVLEGAGLMPYVHVLIDGNVIRERGLNGKPAPDSFLAGAEALHVAPSETAVFEDAVSGVEAGRSGHFGWVVGVDREGQADALRTHGADVVVTDLGDLLDP</sequence>
<keyword evidence="4" id="KW-0460">Magnesium</keyword>
<dbReference type="PANTHER" id="PTHR46193:SF18">
    <property type="entry name" value="HEXITOL PHOSPHATASE B"/>
    <property type="match status" value="1"/>
</dbReference>
<dbReference type="Proteomes" id="UP000471120">
    <property type="component" value="Unassembled WGS sequence"/>
</dbReference>
<dbReference type="InterPro" id="IPR023198">
    <property type="entry name" value="PGP-like_dom2"/>
</dbReference>
<comment type="similarity">
    <text evidence="2">Belongs to the HAD-like hydrolase superfamily. CbbY/CbbZ/Gph/YieH family.</text>
</comment>
<comment type="caution">
    <text evidence="6">The sequence shown here is derived from an EMBL/GenBank/DDBJ whole genome shotgun (WGS) entry which is preliminary data.</text>
</comment>
<dbReference type="GO" id="GO:0016787">
    <property type="term" value="F:hydrolase activity"/>
    <property type="evidence" value="ECO:0007669"/>
    <property type="project" value="UniProtKB-KW"/>
</dbReference>
<evidence type="ECO:0000313" key="7">
    <source>
        <dbReference type="Proteomes" id="UP000471120"/>
    </source>
</evidence>
<dbReference type="InterPro" id="IPR023214">
    <property type="entry name" value="HAD_sf"/>
</dbReference>
<dbReference type="SFLD" id="SFLDG01129">
    <property type="entry name" value="C1.5:_HAD__Beta-PGM__Phosphata"/>
    <property type="match status" value="1"/>
</dbReference>
<dbReference type="InterPro" id="IPR006439">
    <property type="entry name" value="HAD-SF_hydro_IA"/>
</dbReference>
<dbReference type="SFLD" id="SFLDS00003">
    <property type="entry name" value="Haloacid_Dehalogenase"/>
    <property type="match status" value="1"/>
</dbReference>
<accession>A0A6P2CCL4</accession>
<proteinExistence type="inferred from homology"/>
<dbReference type="InterPro" id="IPR036412">
    <property type="entry name" value="HAD-like_sf"/>
</dbReference>
<evidence type="ECO:0000256" key="1">
    <source>
        <dbReference type="ARBA" id="ARBA00001946"/>
    </source>
</evidence>
<dbReference type="PANTHER" id="PTHR46193">
    <property type="entry name" value="6-PHOSPHOGLUCONATE PHOSPHATASE"/>
    <property type="match status" value="1"/>
</dbReference>
<evidence type="ECO:0000256" key="2">
    <source>
        <dbReference type="ARBA" id="ARBA00006171"/>
    </source>
</evidence>
<evidence type="ECO:0000256" key="3">
    <source>
        <dbReference type="ARBA" id="ARBA00022723"/>
    </source>
</evidence>
<keyword evidence="3" id="KW-0479">Metal-binding</keyword>
<protein>
    <submittedName>
        <fullName evidence="6">HAD family hydrolase</fullName>
    </submittedName>
</protein>
<evidence type="ECO:0000256" key="4">
    <source>
        <dbReference type="ARBA" id="ARBA00022842"/>
    </source>
</evidence>
<keyword evidence="5" id="KW-0119">Carbohydrate metabolism</keyword>
<dbReference type="Gene3D" id="3.40.50.1000">
    <property type="entry name" value="HAD superfamily/HAD-like"/>
    <property type="match status" value="1"/>
</dbReference>
<dbReference type="NCBIfam" id="TIGR01509">
    <property type="entry name" value="HAD-SF-IA-v3"/>
    <property type="match status" value="1"/>
</dbReference>
<dbReference type="InterPro" id="IPR051600">
    <property type="entry name" value="Beta-PGM-like"/>
</dbReference>
<organism evidence="6 7">
    <name type="scientific">Rhodococcus rhodnii</name>
    <dbReference type="NCBI Taxonomy" id="38312"/>
    <lineage>
        <taxon>Bacteria</taxon>
        <taxon>Bacillati</taxon>
        <taxon>Actinomycetota</taxon>
        <taxon>Actinomycetes</taxon>
        <taxon>Mycobacteriales</taxon>
        <taxon>Nocardiaceae</taxon>
        <taxon>Rhodococcus</taxon>
    </lineage>
</organism>
<dbReference type="AlphaFoldDB" id="A0A6P2CCL4"/>
<dbReference type="Gene3D" id="1.10.150.240">
    <property type="entry name" value="Putative phosphatase, domain 2"/>
    <property type="match status" value="1"/>
</dbReference>
<comment type="cofactor">
    <cofactor evidence="1">
        <name>Mg(2+)</name>
        <dbReference type="ChEBI" id="CHEBI:18420"/>
    </cofactor>
</comment>
<evidence type="ECO:0000256" key="5">
    <source>
        <dbReference type="ARBA" id="ARBA00023277"/>
    </source>
</evidence>
<dbReference type="RefSeq" id="WP_010837922.1">
    <property type="nucleotide sequence ID" value="NZ_QRCM01000001.1"/>
</dbReference>
<dbReference type="GO" id="GO:0046872">
    <property type="term" value="F:metal ion binding"/>
    <property type="evidence" value="ECO:0007669"/>
    <property type="project" value="UniProtKB-KW"/>
</dbReference>